<protein>
    <submittedName>
        <fullName evidence="1">Uncharacterized protein</fullName>
    </submittedName>
</protein>
<dbReference type="EMBL" id="VUJX02000002">
    <property type="protein sequence ID" value="KAL0941555.1"/>
    <property type="molecule type" value="Genomic_DNA"/>
</dbReference>
<evidence type="ECO:0000313" key="2">
    <source>
        <dbReference type="Proteomes" id="UP000805649"/>
    </source>
</evidence>
<gene>
    <name evidence="1" type="ORF">CTRU02_204318</name>
</gene>
<evidence type="ECO:0000313" key="1">
    <source>
        <dbReference type="EMBL" id="KAL0941555.1"/>
    </source>
</evidence>
<proteinExistence type="predicted"/>
<name>A0ACC3ZBS0_COLTU</name>
<reference evidence="1 2" key="1">
    <citation type="journal article" date="2020" name="Phytopathology">
        <title>Genome Sequence Resources of Colletotrichum truncatum, C. plurivorum, C. musicola, and C. sojae: Four Species Pathogenic to Soybean (Glycine max).</title>
        <authorList>
            <person name="Rogerio F."/>
            <person name="Boufleur T.R."/>
            <person name="Ciampi-Guillardi M."/>
            <person name="Sukno S.A."/>
            <person name="Thon M.R."/>
            <person name="Massola Junior N.S."/>
            <person name="Baroncelli R."/>
        </authorList>
    </citation>
    <scope>NUCLEOTIDE SEQUENCE [LARGE SCALE GENOMIC DNA]</scope>
    <source>
        <strain evidence="1 2">CMES1059</strain>
    </source>
</reference>
<comment type="caution">
    <text evidence="1">The sequence shown here is derived from an EMBL/GenBank/DDBJ whole genome shotgun (WGS) entry which is preliminary data.</text>
</comment>
<accession>A0ACC3ZBS0</accession>
<organism evidence="1 2">
    <name type="scientific">Colletotrichum truncatum</name>
    <name type="common">Anthracnose fungus</name>
    <name type="synonym">Colletotrichum capsici</name>
    <dbReference type="NCBI Taxonomy" id="5467"/>
    <lineage>
        <taxon>Eukaryota</taxon>
        <taxon>Fungi</taxon>
        <taxon>Dikarya</taxon>
        <taxon>Ascomycota</taxon>
        <taxon>Pezizomycotina</taxon>
        <taxon>Sordariomycetes</taxon>
        <taxon>Hypocreomycetidae</taxon>
        <taxon>Glomerellales</taxon>
        <taxon>Glomerellaceae</taxon>
        <taxon>Colletotrichum</taxon>
        <taxon>Colletotrichum truncatum species complex</taxon>
    </lineage>
</organism>
<dbReference type="Proteomes" id="UP000805649">
    <property type="component" value="Unassembled WGS sequence"/>
</dbReference>
<sequence>MCSMARLVAKRWNLLTGLLGCADTLSHERAAELYVSASRTKLHLHEPEAQCGH</sequence>
<keyword evidence="2" id="KW-1185">Reference proteome</keyword>